<dbReference type="Gene3D" id="3.40.50.1010">
    <property type="entry name" value="5'-nuclease"/>
    <property type="match status" value="1"/>
</dbReference>
<dbReference type="EMBL" id="CVLB01000001">
    <property type="protein sequence ID" value="CRF32181.1"/>
    <property type="molecule type" value="Genomic_DNA"/>
</dbReference>
<proteinExistence type="predicted"/>
<accession>A0A0G4K4W2</accession>
<dbReference type="InterPro" id="IPR002716">
    <property type="entry name" value="PIN_dom"/>
</dbReference>
<dbReference type="OrthoDB" id="9787727at2"/>
<evidence type="ECO:0000313" key="2">
    <source>
        <dbReference type="EMBL" id="CRF32181.1"/>
    </source>
</evidence>
<dbReference type="InterPro" id="IPR029060">
    <property type="entry name" value="PIN-like_dom_sf"/>
</dbReference>
<dbReference type="Pfam" id="PF13470">
    <property type="entry name" value="PIN_3"/>
    <property type="match status" value="1"/>
</dbReference>
<dbReference type="SUPFAM" id="SSF88723">
    <property type="entry name" value="PIN domain-like"/>
    <property type="match status" value="1"/>
</dbReference>
<dbReference type="RefSeq" id="WP_048593743.1">
    <property type="nucleotide sequence ID" value="NZ_CVLB01000001.1"/>
</dbReference>
<dbReference type="AlphaFoldDB" id="A0A0G4K4W2"/>
<name>A0A0G4K4W2_9SPIR</name>
<organism evidence="2 3">
    <name type="scientific">Brachyspira suanatina</name>
    <dbReference type="NCBI Taxonomy" id="381802"/>
    <lineage>
        <taxon>Bacteria</taxon>
        <taxon>Pseudomonadati</taxon>
        <taxon>Spirochaetota</taxon>
        <taxon>Spirochaetia</taxon>
        <taxon>Brachyspirales</taxon>
        <taxon>Brachyspiraceae</taxon>
        <taxon>Brachyspira</taxon>
    </lineage>
</organism>
<keyword evidence="3" id="KW-1185">Reference proteome</keyword>
<protein>
    <submittedName>
        <fullName evidence="2">PilT protein domain protein</fullName>
    </submittedName>
</protein>
<dbReference type="Proteomes" id="UP000043763">
    <property type="component" value="Unassembled WGS sequence"/>
</dbReference>
<dbReference type="CDD" id="cd09854">
    <property type="entry name" value="PIN_VapC-like"/>
    <property type="match status" value="1"/>
</dbReference>
<feature type="domain" description="PIN" evidence="1">
    <location>
        <begin position="3"/>
        <end position="117"/>
    </location>
</feature>
<reference evidence="3" key="1">
    <citation type="submission" date="2015-04" db="EMBL/GenBank/DDBJ databases">
        <authorList>
            <person name="Mushtaq Mamoona"/>
        </authorList>
    </citation>
    <scope>NUCLEOTIDE SEQUENCE [LARGE SCALE GENOMIC DNA]</scope>
    <source>
        <strain evidence="3">AN4859/03</strain>
    </source>
</reference>
<evidence type="ECO:0000259" key="1">
    <source>
        <dbReference type="Pfam" id="PF13470"/>
    </source>
</evidence>
<gene>
    <name evidence="2" type="ORF">BRSU_0631</name>
</gene>
<evidence type="ECO:0000313" key="3">
    <source>
        <dbReference type="Proteomes" id="UP000043763"/>
    </source>
</evidence>
<sequence>MKRILIDTNIILDYLMNREPFFENSKKIIDLCVNNIIECYIAAHTITNLFYILRKYYSYSERKEIILELSKIFTIIPIDNKKINLVLIDKDCKDIEDGLQIECAKEYGLDYIVTRNTPDFFNSKIKAIEPNIFITIIE</sequence>